<reference evidence="3" key="1">
    <citation type="submission" date="2025-08" db="UniProtKB">
        <authorList>
            <consortium name="Ensembl"/>
        </authorList>
    </citation>
    <scope>IDENTIFICATION</scope>
</reference>
<dbReference type="GeneTree" id="ENSGT00960000191926"/>
<evidence type="ECO:0000313" key="3">
    <source>
        <dbReference type="Ensembl" id="ENSPTIP00000025146.1"/>
    </source>
</evidence>
<keyword evidence="4" id="KW-1185">Reference proteome</keyword>
<protein>
    <recommendedName>
        <fullName evidence="2">PHR domain-containing protein</fullName>
    </recommendedName>
</protein>
<feature type="domain" description="PHR" evidence="2">
    <location>
        <begin position="26"/>
        <end position="84"/>
    </location>
</feature>
<accession>A0A8C9KPH5</accession>
<organism evidence="3 4">
    <name type="scientific">Panthera tigris altaica</name>
    <name type="common">Siberian tiger</name>
    <dbReference type="NCBI Taxonomy" id="74533"/>
    <lineage>
        <taxon>Eukaryota</taxon>
        <taxon>Metazoa</taxon>
        <taxon>Chordata</taxon>
        <taxon>Craniata</taxon>
        <taxon>Vertebrata</taxon>
        <taxon>Euteleostomi</taxon>
        <taxon>Mammalia</taxon>
        <taxon>Eutheria</taxon>
        <taxon>Laurasiatheria</taxon>
        <taxon>Carnivora</taxon>
        <taxon>Feliformia</taxon>
        <taxon>Felidae</taxon>
        <taxon>Pantherinae</taxon>
        <taxon>Panthera</taxon>
    </lineage>
</organism>
<dbReference type="Gene3D" id="2.60.120.820">
    <property type="entry name" value="PHR domain"/>
    <property type="match status" value="1"/>
</dbReference>
<dbReference type="PANTHER" id="PTHR45774">
    <property type="entry name" value="BTB/POZ DOMAIN-CONTAINING"/>
    <property type="match status" value="1"/>
</dbReference>
<evidence type="ECO:0000313" key="4">
    <source>
        <dbReference type="Proteomes" id="UP000675900"/>
    </source>
</evidence>
<dbReference type="InterPro" id="IPR038648">
    <property type="entry name" value="PHR_sf"/>
</dbReference>
<reference evidence="3" key="2">
    <citation type="submission" date="2025-09" db="UniProtKB">
        <authorList>
            <consortium name="Ensembl"/>
        </authorList>
    </citation>
    <scope>IDENTIFICATION</scope>
</reference>
<dbReference type="GO" id="GO:0022008">
    <property type="term" value="P:neurogenesis"/>
    <property type="evidence" value="ECO:0007669"/>
    <property type="project" value="TreeGrafter"/>
</dbReference>
<evidence type="ECO:0000259" key="2">
    <source>
        <dbReference type="Pfam" id="PF08005"/>
    </source>
</evidence>
<name>A0A8C9KPH5_PANTA</name>
<evidence type="ECO:0000256" key="1">
    <source>
        <dbReference type="SAM" id="MobiDB-lite"/>
    </source>
</evidence>
<dbReference type="Pfam" id="PF08005">
    <property type="entry name" value="PHR"/>
    <property type="match status" value="1"/>
</dbReference>
<proteinExistence type="predicted"/>
<dbReference type="Ensembl" id="ENSPTIT00000029658.1">
    <property type="protein sequence ID" value="ENSPTIP00000025146.1"/>
    <property type="gene ID" value="ENSPTIG00000021032.1"/>
</dbReference>
<feature type="region of interest" description="Disordered" evidence="1">
    <location>
        <begin position="20"/>
        <end position="49"/>
    </location>
</feature>
<dbReference type="Proteomes" id="UP000675900">
    <property type="component" value="Unassembled WGS sequence"/>
</dbReference>
<dbReference type="GO" id="GO:0000932">
    <property type="term" value="C:P-body"/>
    <property type="evidence" value="ECO:0007669"/>
    <property type="project" value="TreeGrafter"/>
</dbReference>
<dbReference type="PANTHER" id="PTHR45774:SF6">
    <property type="entry name" value="BTB_POZ DOMAIN-CONTAINING PROTEIN 2"/>
    <property type="match status" value="1"/>
</dbReference>
<dbReference type="AlphaFoldDB" id="A0A8C9KPH5"/>
<sequence>MQVPLGESWWPWCPRTGVSPGRKPVAARPRVLGPDSHYGTKGLRKVTHESPTTGAKTCFTFCYAAGNNNGTSVEDGQIPEVIFYT</sequence>
<dbReference type="GO" id="GO:0005829">
    <property type="term" value="C:cytosol"/>
    <property type="evidence" value="ECO:0007669"/>
    <property type="project" value="TreeGrafter"/>
</dbReference>
<dbReference type="InterPro" id="IPR012983">
    <property type="entry name" value="PHR"/>
</dbReference>